<sequence length="150" mass="16768">VKRLLRLVAGFLTAIYTLTILRLINPERAKAWDDYGDWLREQASLELTRIVHRNDRKILGGILNEQEVHYSMGLLQVFGSRTDKDIALAVTGMAAPPSLEDAFLRGWIDGSKQVVEYHESAGLKQDWFLSLLSRLQGIVAPGGPPPTQSE</sequence>
<dbReference type="EMBL" id="UINC01035360">
    <property type="protein sequence ID" value="SVB27639.1"/>
    <property type="molecule type" value="Genomic_DNA"/>
</dbReference>
<evidence type="ECO:0000256" key="1">
    <source>
        <dbReference type="SAM" id="Phobius"/>
    </source>
</evidence>
<organism evidence="2">
    <name type="scientific">marine metagenome</name>
    <dbReference type="NCBI Taxonomy" id="408172"/>
    <lineage>
        <taxon>unclassified sequences</taxon>
        <taxon>metagenomes</taxon>
        <taxon>ecological metagenomes</taxon>
    </lineage>
</organism>
<evidence type="ECO:0000313" key="2">
    <source>
        <dbReference type="EMBL" id="SVB27639.1"/>
    </source>
</evidence>
<gene>
    <name evidence="2" type="ORF">METZ01_LOCUS180493</name>
</gene>
<keyword evidence="1" id="KW-0812">Transmembrane</keyword>
<reference evidence="2" key="1">
    <citation type="submission" date="2018-05" db="EMBL/GenBank/DDBJ databases">
        <authorList>
            <person name="Lanie J.A."/>
            <person name="Ng W.-L."/>
            <person name="Kazmierczak K.M."/>
            <person name="Andrzejewski T.M."/>
            <person name="Davidsen T.M."/>
            <person name="Wayne K.J."/>
            <person name="Tettelin H."/>
            <person name="Glass J.I."/>
            <person name="Rusch D."/>
            <person name="Podicherti R."/>
            <person name="Tsui H.-C.T."/>
            <person name="Winkler M.E."/>
        </authorList>
    </citation>
    <scope>NUCLEOTIDE SEQUENCE</scope>
</reference>
<feature type="transmembrane region" description="Helical" evidence="1">
    <location>
        <begin position="6"/>
        <end position="24"/>
    </location>
</feature>
<protein>
    <submittedName>
        <fullName evidence="2">Uncharacterized protein</fullName>
    </submittedName>
</protein>
<keyword evidence="1" id="KW-1133">Transmembrane helix</keyword>
<dbReference type="AlphaFoldDB" id="A0A382CP45"/>
<accession>A0A382CP45</accession>
<keyword evidence="1" id="KW-0472">Membrane</keyword>
<feature type="non-terminal residue" evidence="2">
    <location>
        <position position="1"/>
    </location>
</feature>
<proteinExistence type="predicted"/>
<name>A0A382CP45_9ZZZZ</name>